<dbReference type="PANTHER" id="PTHR44196:SF1">
    <property type="entry name" value="DEHYDROGENASE_REDUCTASE SDR FAMILY MEMBER 7B"/>
    <property type="match status" value="1"/>
</dbReference>
<dbReference type="PRINTS" id="PR00080">
    <property type="entry name" value="SDRFAMILY"/>
</dbReference>
<dbReference type="SUPFAM" id="SSF51735">
    <property type="entry name" value="NAD(P)-binding Rossmann-fold domains"/>
    <property type="match status" value="1"/>
</dbReference>
<keyword evidence="5" id="KW-1185">Reference proteome</keyword>
<dbReference type="CDD" id="cd05233">
    <property type="entry name" value="SDR_c"/>
    <property type="match status" value="1"/>
</dbReference>
<dbReference type="EMBL" id="JACJIP010000038">
    <property type="protein sequence ID" value="MBA9087932.1"/>
    <property type="molecule type" value="Genomic_DNA"/>
</dbReference>
<proteinExistence type="inferred from homology"/>
<dbReference type="AlphaFoldDB" id="A0A7W3XTM0"/>
<evidence type="ECO:0000313" key="4">
    <source>
        <dbReference type="EMBL" id="MBA9087932.1"/>
    </source>
</evidence>
<dbReference type="InterPro" id="IPR020904">
    <property type="entry name" value="Sc_DH/Rdtase_CS"/>
</dbReference>
<dbReference type="Gene3D" id="3.40.50.720">
    <property type="entry name" value="NAD(P)-binding Rossmann-like Domain"/>
    <property type="match status" value="1"/>
</dbReference>
<dbReference type="InterPro" id="IPR002347">
    <property type="entry name" value="SDR_fam"/>
</dbReference>
<dbReference type="EC" id="1.1.1.100" evidence="4"/>
<reference evidence="4 5" key="1">
    <citation type="submission" date="2020-08" db="EMBL/GenBank/DDBJ databases">
        <title>Genomic Encyclopedia of Type Strains, Phase III (KMG-III): the genomes of soil and plant-associated and newly described type strains.</title>
        <authorList>
            <person name="Whitman W."/>
        </authorList>
    </citation>
    <scope>NUCLEOTIDE SEQUENCE [LARGE SCALE GENOMIC DNA]</scope>
    <source>
        <strain evidence="4 5">CECT 8693</strain>
    </source>
</reference>
<sequence>MDKLEEVATQIHQSGGEALAISADVTSLNDVQHLRDQVLSLKGKIDIVVNNAGAAGAPMVVHDMTASEWDDMIKLNLYSAFYVTNAFLPRMREQQQGHVVSITSMMVNLYFEGFSGYSAAKSGLEVLMKTLAAEEAKHGIQVSVIDPGNVRSEQNPKGQQEPETIADLVFKCVVEPDKQASGDIVKAY</sequence>
<dbReference type="PROSITE" id="PS00061">
    <property type="entry name" value="ADH_SHORT"/>
    <property type="match status" value="1"/>
</dbReference>
<dbReference type="GO" id="GO:0004316">
    <property type="term" value="F:3-oxoacyl-[acyl-carrier-protein] reductase (NADPH) activity"/>
    <property type="evidence" value="ECO:0007669"/>
    <property type="project" value="UniProtKB-EC"/>
</dbReference>
<accession>A0A7W3XTM0</accession>
<evidence type="ECO:0000256" key="3">
    <source>
        <dbReference type="RuleBase" id="RU000363"/>
    </source>
</evidence>
<comment type="similarity">
    <text evidence="1 3">Belongs to the short-chain dehydrogenases/reductases (SDR) family.</text>
</comment>
<protein>
    <submittedName>
        <fullName evidence="4">3-oxoacyl-[acyl-carrier protein] reductase</fullName>
        <ecNumber evidence="4">1.1.1.100</ecNumber>
    </submittedName>
</protein>
<name>A0A7W3XTM0_9BACL</name>
<evidence type="ECO:0000256" key="1">
    <source>
        <dbReference type="ARBA" id="ARBA00006484"/>
    </source>
</evidence>
<dbReference type="GO" id="GO:0016020">
    <property type="term" value="C:membrane"/>
    <property type="evidence" value="ECO:0007669"/>
    <property type="project" value="TreeGrafter"/>
</dbReference>
<dbReference type="PANTHER" id="PTHR44196">
    <property type="entry name" value="DEHYDROGENASE/REDUCTASE SDR FAMILY MEMBER 7B"/>
    <property type="match status" value="1"/>
</dbReference>
<dbReference type="InterPro" id="IPR036291">
    <property type="entry name" value="NAD(P)-bd_dom_sf"/>
</dbReference>
<dbReference type="Proteomes" id="UP000567067">
    <property type="component" value="Unassembled WGS sequence"/>
</dbReference>
<keyword evidence="2 4" id="KW-0560">Oxidoreductase</keyword>
<dbReference type="PRINTS" id="PR00081">
    <property type="entry name" value="GDHRDH"/>
</dbReference>
<gene>
    <name evidence="4" type="ORF">FHR92_004425</name>
</gene>
<evidence type="ECO:0000256" key="2">
    <source>
        <dbReference type="ARBA" id="ARBA00023002"/>
    </source>
</evidence>
<comment type="caution">
    <text evidence="4">The sequence shown here is derived from an EMBL/GenBank/DDBJ whole genome shotgun (WGS) entry which is preliminary data.</text>
</comment>
<evidence type="ECO:0000313" key="5">
    <source>
        <dbReference type="Proteomes" id="UP000567067"/>
    </source>
</evidence>
<organism evidence="4 5">
    <name type="scientific">Fontibacillus solani</name>
    <dbReference type="NCBI Taxonomy" id="1572857"/>
    <lineage>
        <taxon>Bacteria</taxon>
        <taxon>Bacillati</taxon>
        <taxon>Bacillota</taxon>
        <taxon>Bacilli</taxon>
        <taxon>Bacillales</taxon>
        <taxon>Paenibacillaceae</taxon>
        <taxon>Fontibacillus</taxon>
    </lineage>
</organism>
<dbReference type="Pfam" id="PF00106">
    <property type="entry name" value="adh_short"/>
    <property type="match status" value="1"/>
</dbReference>